<comment type="similarity">
    <text evidence="1">Belongs to the ROK (NagC/XylR) family.</text>
</comment>
<dbReference type="GO" id="GO:0016301">
    <property type="term" value="F:kinase activity"/>
    <property type="evidence" value="ECO:0007669"/>
    <property type="project" value="UniProtKB-KW"/>
</dbReference>
<evidence type="ECO:0000313" key="3">
    <source>
        <dbReference type="Proteomes" id="UP000051638"/>
    </source>
</evidence>
<dbReference type="PATRIC" id="fig|1423796.3.peg.591"/>
<dbReference type="Pfam" id="PF00480">
    <property type="entry name" value="ROK"/>
    <property type="match status" value="1"/>
</dbReference>
<dbReference type="OrthoDB" id="9795247at2"/>
<dbReference type="RefSeq" id="WP_057873396.1">
    <property type="nucleotide sequence ID" value="NZ_AYYI01000020.1"/>
</dbReference>
<evidence type="ECO:0000313" key="2">
    <source>
        <dbReference type="EMBL" id="KRM99212.1"/>
    </source>
</evidence>
<comment type="caution">
    <text evidence="2">The sequence shown here is derived from an EMBL/GenBank/DDBJ whole genome shotgun (WGS) entry which is preliminary data.</text>
</comment>
<proteinExistence type="inferred from homology"/>
<keyword evidence="2" id="KW-0418">Kinase</keyword>
<dbReference type="InterPro" id="IPR000600">
    <property type="entry name" value="ROK"/>
</dbReference>
<protein>
    <submittedName>
        <fullName evidence="2">ROK family sugar kinase transcriptional regulator</fullName>
    </submittedName>
</protein>
<gene>
    <name evidence="2" type="ORF">FC24_GL000574</name>
</gene>
<evidence type="ECO:0000256" key="1">
    <source>
        <dbReference type="ARBA" id="ARBA00006479"/>
    </source>
</evidence>
<dbReference type="EMBL" id="AYYI01000020">
    <property type="protein sequence ID" value="KRM99212.1"/>
    <property type="molecule type" value="Genomic_DNA"/>
</dbReference>
<dbReference type="PANTHER" id="PTHR18964">
    <property type="entry name" value="ROK (REPRESSOR, ORF, KINASE) FAMILY"/>
    <property type="match status" value="1"/>
</dbReference>
<organism evidence="2 3">
    <name type="scientific">Loigolactobacillus rennini DSM 20253</name>
    <dbReference type="NCBI Taxonomy" id="1423796"/>
    <lineage>
        <taxon>Bacteria</taxon>
        <taxon>Bacillati</taxon>
        <taxon>Bacillota</taxon>
        <taxon>Bacilli</taxon>
        <taxon>Lactobacillales</taxon>
        <taxon>Lactobacillaceae</taxon>
        <taxon>Loigolactobacillus</taxon>
    </lineage>
</organism>
<dbReference type="SUPFAM" id="SSF53067">
    <property type="entry name" value="Actin-like ATPase domain"/>
    <property type="match status" value="1"/>
</dbReference>
<reference evidence="2 3" key="1">
    <citation type="journal article" date="2015" name="Genome Announc.">
        <title>Expanding the biotechnology potential of lactobacilli through comparative genomics of 213 strains and associated genera.</title>
        <authorList>
            <person name="Sun Z."/>
            <person name="Harris H.M."/>
            <person name="McCann A."/>
            <person name="Guo C."/>
            <person name="Argimon S."/>
            <person name="Zhang W."/>
            <person name="Yang X."/>
            <person name="Jeffery I.B."/>
            <person name="Cooney J.C."/>
            <person name="Kagawa T.F."/>
            <person name="Liu W."/>
            <person name="Song Y."/>
            <person name="Salvetti E."/>
            <person name="Wrobel A."/>
            <person name="Rasinkangas P."/>
            <person name="Parkhill J."/>
            <person name="Rea M.C."/>
            <person name="O'Sullivan O."/>
            <person name="Ritari J."/>
            <person name="Douillard F.P."/>
            <person name="Paul Ross R."/>
            <person name="Yang R."/>
            <person name="Briner A.E."/>
            <person name="Felis G.E."/>
            <person name="de Vos W.M."/>
            <person name="Barrangou R."/>
            <person name="Klaenhammer T.R."/>
            <person name="Caufield P.W."/>
            <person name="Cui Y."/>
            <person name="Zhang H."/>
            <person name="O'Toole P.W."/>
        </authorList>
    </citation>
    <scope>NUCLEOTIDE SEQUENCE [LARGE SCALE GENOMIC DNA]</scope>
    <source>
        <strain evidence="2 3">DSM 20253</strain>
    </source>
</reference>
<accession>A0A0R2DGK9</accession>
<dbReference type="Proteomes" id="UP000051638">
    <property type="component" value="Unassembled WGS sequence"/>
</dbReference>
<sequence length="292" mass="30886">MAIGLIDIGGTTIKFGCWIKGQLITDQAVATPANLTAFYQILTAKITAMKQQYGITGVSISSPGAVNQKTGIIGSFSAVPYIHNFDILSEFKQRFQLPVAIENDANCAALAEAADGAAKGLANVVLLAVGTGVGGAIILNGKIHHGSHLLGGEFGFMLHENNRTVSTMGTLVNAAKRYNQRVKPEQPLTGKQLYAAAQAGNSAAKKELQVFFTTLAKAIFNIQYCIDPDCFVISGGVSANPALLPDLQTAIKQVTKSVKIAPLTPKICIAHYQAEANLRGVAVNYSQQFHAN</sequence>
<dbReference type="PANTHER" id="PTHR18964:SF170">
    <property type="entry name" value="SUGAR KINASE"/>
    <property type="match status" value="1"/>
</dbReference>
<dbReference type="STRING" id="1423796.FC24_GL000574"/>
<dbReference type="Gene3D" id="3.30.420.40">
    <property type="match status" value="2"/>
</dbReference>
<dbReference type="AlphaFoldDB" id="A0A0R2DGK9"/>
<name>A0A0R2DGK9_9LACO</name>
<dbReference type="InterPro" id="IPR043129">
    <property type="entry name" value="ATPase_NBD"/>
</dbReference>
<keyword evidence="3" id="KW-1185">Reference proteome</keyword>
<keyword evidence="2" id="KW-0808">Transferase</keyword>